<dbReference type="PROSITE" id="PS00903">
    <property type="entry name" value="CYT_DCMP_DEAMINASES_1"/>
    <property type="match status" value="1"/>
</dbReference>
<organism evidence="4 5">
    <name type="scientific">Falsibacillus pallidus</name>
    <dbReference type="NCBI Taxonomy" id="493781"/>
    <lineage>
        <taxon>Bacteria</taxon>
        <taxon>Bacillati</taxon>
        <taxon>Bacillota</taxon>
        <taxon>Bacilli</taxon>
        <taxon>Bacillales</taxon>
        <taxon>Bacillaceae</taxon>
        <taxon>Falsibacillus</taxon>
    </lineage>
</organism>
<gene>
    <name evidence="4" type="ORF">DFR59_11548</name>
</gene>
<dbReference type="Gene3D" id="3.40.140.10">
    <property type="entry name" value="Cytidine Deaminase, domain 2"/>
    <property type="match status" value="1"/>
</dbReference>
<sequence>MNRQEQTTLKSDIDRHFLKLALQEAEKALSENTYPVGAVIVDERNNIISKGRNRVHAQQDLTAHAEIGAIRNAGPLILEGKTQRKHFTIYTSLEPCPMCTGGLLFANIKRVVWINNDDEGFGGYRKLRDANIFDKRFHEVEVMEEPFHDLKVKQMALLDEWELNPNNIKNLRKSANVQ</sequence>
<dbReference type="Proteomes" id="UP000255326">
    <property type="component" value="Unassembled WGS sequence"/>
</dbReference>
<comment type="caution">
    <text evidence="4">The sequence shown here is derived from an EMBL/GenBank/DDBJ whole genome shotgun (WGS) entry which is preliminary data.</text>
</comment>
<evidence type="ECO:0000259" key="3">
    <source>
        <dbReference type="PROSITE" id="PS51747"/>
    </source>
</evidence>
<keyword evidence="5" id="KW-1185">Reference proteome</keyword>
<dbReference type="AlphaFoldDB" id="A0A370G5N7"/>
<reference evidence="4 5" key="1">
    <citation type="submission" date="2018-07" db="EMBL/GenBank/DDBJ databases">
        <title>Genomic Encyclopedia of Type Strains, Phase IV (KMG-IV): sequencing the most valuable type-strain genomes for metagenomic binning, comparative biology and taxonomic classification.</title>
        <authorList>
            <person name="Goeker M."/>
        </authorList>
    </citation>
    <scope>NUCLEOTIDE SEQUENCE [LARGE SCALE GENOMIC DNA]</scope>
    <source>
        <strain evidence="4 5">DSM 25281</strain>
    </source>
</reference>
<evidence type="ECO:0000256" key="1">
    <source>
        <dbReference type="ARBA" id="ARBA00022723"/>
    </source>
</evidence>
<evidence type="ECO:0000256" key="2">
    <source>
        <dbReference type="ARBA" id="ARBA00022833"/>
    </source>
</evidence>
<dbReference type="SUPFAM" id="SSF53927">
    <property type="entry name" value="Cytidine deaminase-like"/>
    <property type="match status" value="1"/>
</dbReference>
<dbReference type="EMBL" id="QQAY01000015">
    <property type="protein sequence ID" value="RDI39141.1"/>
    <property type="molecule type" value="Genomic_DNA"/>
</dbReference>
<dbReference type="PANTHER" id="PTHR11079:SF202">
    <property type="entry name" value="TRNA-SPECIFIC ADENOSINE DEAMINASE"/>
    <property type="match status" value="1"/>
</dbReference>
<dbReference type="InterPro" id="IPR016192">
    <property type="entry name" value="APOBEC/CMP_deaminase_Zn-bd"/>
</dbReference>
<feature type="domain" description="CMP/dCMP-type deaminase" evidence="3">
    <location>
        <begin position="12"/>
        <end position="124"/>
    </location>
</feature>
<dbReference type="InterPro" id="IPR016193">
    <property type="entry name" value="Cytidine_deaminase-like"/>
</dbReference>
<dbReference type="RefSeq" id="WP_425454722.1">
    <property type="nucleotide sequence ID" value="NZ_QQAY01000015.1"/>
</dbReference>
<evidence type="ECO:0000313" key="4">
    <source>
        <dbReference type="EMBL" id="RDI39141.1"/>
    </source>
</evidence>
<dbReference type="GO" id="GO:0008270">
    <property type="term" value="F:zinc ion binding"/>
    <property type="evidence" value="ECO:0007669"/>
    <property type="project" value="InterPro"/>
</dbReference>
<dbReference type="GO" id="GO:0002100">
    <property type="term" value="P:tRNA wobble adenosine to inosine editing"/>
    <property type="evidence" value="ECO:0007669"/>
    <property type="project" value="TreeGrafter"/>
</dbReference>
<dbReference type="Pfam" id="PF00383">
    <property type="entry name" value="dCMP_cyt_deam_1"/>
    <property type="match status" value="1"/>
</dbReference>
<keyword evidence="1" id="KW-0479">Metal-binding</keyword>
<dbReference type="GO" id="GO:0052717">
    <property type="term" value="F:tRNA-specific adenosine-34 deaminase activity"/>
    <property type="evidence" value="ECO:0007669"/>
    <property type="project" value="TreeGrafter"/>
</dbReference>
<name>A0A370G5N7_9BACI</name>
<accession>A0A370G5N7</accession>
<protein>
    <submittedName>
        <fullName evidence="4">tRNA(Adenine34) deaminase</fullName>
    </submittedName>
</protein>
<dbReference type="PROSITE" id="PS51747">
    <property type="entry name" value="CYT_DCMP_DEAMINASES_2"/>
    <property type="match status" value="1"/>
</dbReference>
<dbReference type="PANTHER" id="PTHR11079">
    <property type="entry name" value="CYTOSINE DEAMINASE FAMILY MEMBER"/>
    <property type="match status" value="1"/>
</dbReference>
<evidence type="ECO:0000313" key="5">
    <source>
        <dbReference type="Proteomes" id="UP000255326"/>
    </source>
</evidence>
<dbReference type="InterPro" id="IPR002125">
    <property type="entry name" value="CMP_dCMP_dom"/>
</dbReference>
<keyword evidence="2" id="KW-0862">Zinc</keyword>
<proteinExistence type="predicted"/>
<dbReference type="CDD" id="cd01285">
    <property type="entry name" value="nucleoside_deaminase"/>
    <property type="match status" value="1"/>
</dbReference>